<evidence type="ECO:0000313" key="1">
    <source>
        <dbReference type="EMBL" id="NNA99267.1"/>
    </source>
</evidence>
<dbReference type="EMBL" id="JAAQYP010000089">
    <property type="protein sequence ID" value="NNA99267.1"/>
    <property type="molecule type" value="Genomic_DNA"/>
</dbReference>
<gene>
    <name evidence="1" type="ORF">HBO33_29445</name>
</gene>
<evidence type="ECO:0000313" key="2">
    <source>
        <dbReference type="Proteomes" id="UP000542111"/>
    </source>
</evidence>
<sequence>MSDLILNVRFWMWHLQITYRLRVRVSKNEYHRANPDGRFAVYEFSPSRIMWNFR</sequence>
<protein>
    <submittedName>
        <fullName evidence="1">Uncharacterized protein</fullName>
    </submittedName>
</protein>
<accession>A0A7Y1MVQ8</accession>
<proteinExistence type="predicted"/>
<comment type="caution">
    <text evidence="1">The sequence shown here is derived from an EMBL/GenBank/DDBJ whole genome shotgun (WGS) entry which is preliminary data.</text>
</comment>
<dbReference type="Proteomes" id="UP000542111">
    <property type="component" value="Unassembled WGS sequence"/>
</dbReference>
<organism evidence="1 2">
    <name type="scientific">Pseudomonas gessardii</name>
    <dbReference type="NCBI Taxonomy" id="78544"/>
    <lineage>
        <taxon>Bacteria</taxon>
        <taxon>Pseudomonadati</taxon>
        <taxon>Pseudomonadota</taxon>
        <taxon>Gammaproteobacteria</taxon>
        <taxon>Pseudomonadales</taxon>
        <taxon>Pseudomonadaceae</taxon>
        <taxon>Pseudomonas</taxon>
    </lineage>
</organism>
<name>A0A7Y1MVQ8_9PSED</name>
<dbReference type="AlphaFoldDB" id="A0A7Y1MVQ8"/>
<reference evidence="1 2" key="1">
    <citation type="journal article" date="2020" name="Front. Microbiol.">
        <title>Genetic Organization of the aprX-lipA2 Operon Affects the Proteolytic Potential of Pseudomonas Species in Milk.</title>
        <authorList>
            <person name="Maier C."/>
            <person name="Huptas C."/>
            <person name="von Neubeck M."/>
            <person name="Scherer S."/>
            <person name="Wenning M."/>
            <person name="Lucking G."/>
        </authorList>
    </citation>
    <scope>NUCLEOTIDE SEQUENCE [LARGE SCALE GENOMIC DNA]</scope>
    <source>
        <strain evidence="1 2">G4779</strain>
    </source>
</reference>
<dbReference type="RefSeq" id="WP_169899374.1">
    <property type="nucleotide sequence ID" value="NZ_JAAQYP010000089.1"/>
</dbReference>